<gene>
    <name evidence="2" type="ORF">Cvel_7686</name>
</gene>
<dbReference type="InterPro" id="IPR036770">
    <property type="entry name" value="Ankyrin_rpt-contain_sf"/>
</dbReference>
<sequence length="770" mass="83581">MSSSAVERAESMMRALPLLVLGGTSTPSWQILKSSGYFFRGVSRLSRELSELLEGGGSLTSIESASASESLLSLSLSFPEPPAIEALFRSLAKRSREDLINFLQRHRGATLPHRTIPLLPPVQSVCSCIHWLSLLMGAVEGGDASILEWQLSEVPNAREVLCHPCPPSPPPVHGETTGGDDSRESGASCPASLLAFKALKHGHVDSLRVLRERLGVVLRFEQLRTLPWKELFEVPPSAWAKAWEEGGGVLRIRTADRANVWALAGDGPRLACALHALAEKTWKRQQERESADDGVQPEGGGSIAFLVGLAGVVREAVAFAVAAGRLETAALAVETGRRLANATILGGSGQQPPSQSQAEAQARQWLFLSLLTGETATGLQPTAVAAETGQLQCLRWLRSHTPPFSVNAETCEAAARGGSVEALALLRDVEGEKGVWMPCPWDVSLVRRAAIRGGHMGVVSFLEEKTGRLVTWGVEACEEAARSGQWAILHQALGGEQGGHVFPSLSLFKAGGGAPVLSAAVQAGKLDLLRAWAKEKEEEGGSPVSLMGGARNLLLDAVRSESCEMVKFVLKMGTRTEKEGEGEEWGIQAIGEAAAGAVKTCDFESFSVLFSALLLRRGIESSDGGLHRLAGVCRKALGEVRNIPSVLLRLVEEWGSFFFSAHEWKQRYERGVGCLLSLRCLFRQAASPTHTRTGPLQEREREEEMTPERIWLPERDCFWAFEEQNSARDPACLLNEEHVACLEKLVVEGREHRLIDLLSEWREIVRARSS</sequence>
<dbReference type="VEuPathDB" id="CryptoDB:Cvel_7686"/>
<feature type="region of interest" description="Disordered" evidence="1">
    <location>
        <begin position="166"/>
        <end position="186"/>
    </location>
</feature>
<dbReference type="AlphaFoldDB" id="A0A0G4HNW3"/>
<name>A0A0G4HNW3_9ALVE</name>
<organism evidence="2">
    <name type="scientific">Chromera velia CCMP2878</name>
    <dbReference type="NCBI Taxonomy" id="1169474"/>
    <lineage>
        <taxon>Eukaryota</taxon>
        <taxon>Sar</taxon>
        <taxon>Alveolata</taxon>
        <taxon>Colpodellida</taxon>
        <taxon>Chromeraceae</taxon>
        <taxon>Chromera</taxon>
    </lineage>
</organism>
<protein>
    <submittedName>
        <fullName evidence="2">Uncharacterized protein</fullName>
    </submittedName>
</protein>
<proteinExistence type="predicted"/>
<reference evidence="2" key="1">
    <citation type="submission" date="2014-11" db="EMBL/GenBank/DDBJ databases">
        <authorList>
            <person name="Otto D Thomas"/>
            <person name="Naeem Raeece"/>
        </authorList>
    </citation>
    <scope>NUCLEOTIDE SEQUENCE</scope>
</reference>
<dbReference type="Gene3D" id="1.25.40.20">
    <property type="entry name" value="Ankyrin repeat-containing domain"/>
    <property type="match status" value="1"/>
</dbReference>
<dbReference type="EMBL" id="CDMZ01003316">
    <property type="protein sequence ID" value="CEM45895.1"/>
    <property type="molecule type" value="Genomic_DNA"/>
</dbReference>
<accession>A0A0G4HNW3</accession>
<dbReference type="PANTHER" id="PTHR46586:SF3">
    <property type="entry name" value="ANKYRIN REPEAT-CONTAINING PROTEIN"/>
    <property type="match status" value="1"/>
</dbReference>
<dbReference type="InterPro" id="IPR052050">
    <property type="entry name" value="SecEffector_AnkRepeat"/>
</dbReference>
<evidence type="ECO:0000256" key="1">
    <source>
        <dbReference type="SAM" id="MobiDB-lite"/>
    </source>
</evidence>
<dbReference type="PANTHER" id="PTHR46586">
    <property type="entry name" value="ANKYRIN REPEAT-CONTAINING PROTEIN"/>
    <property type="match status" value="1"/>
</dbReference>
<evidence type="ECO:0000313" key="2">
    <source>
        <dbReference type="EMBL" id="CEM45895.1"/>
    </source>
</evidence>